<dbReference type="AlphaFoldDB" id="A0A061EAR6"/>
<dbReference type="PROSITE" id="PS50011">
    <property type="entry name" value="PROTEIN_KINASE_DOM"/>
    <property type="match status" value="1"/>
</dbReference>
<dbReference type="InterPro" id="IPR025875">
    <property type="entry name" value="Leu-rich_rpt_4"/>
</dbReference>
<evidence type="ECO:0000256" key="19">
    <source>
        <dbReference type="PROSITE-ProRule" id="PRU10141"/>
    </source>
</evidence>
<name>A0A061EAR6_THECC</name>
<keyword evidence="13 21" id="KW-1133">Transmembrane helix</keyword>
<accession>A0A061EAR6</accession>
<dbReference type="GO" id="GO:0004672">
    <property type="term" value="F:protein kinase activity"/>
    <property type="evidence" value="ECO:0000318"/>
    <property type="project" value="GO_Central"/>
</dbReference>
<reference evidence="24 25" key="1">
    <citation type="journal article" date="2013" name="Genome Biol.">
        <title>The genome sequence of the most widely cultivated cacao type and its use to identify candidate genes regulating pod color.</title>
        <authorList>
            <person name="Motamayor J.C."/>
            <person name="Mockaitis K."/>
            <person name="Schmutz J."/>
            <person name="Haiminen N."/>
            <person name="Iii D.L."/>
            <person name="Cornejo O."/>
            <person name="Findley S.D."/>
            <person name="Zheng P."/>
            <person name="Utro F."/>
            <person name="Royaert S."/>
            <person name="Saski C."/>
            <person name="Jenkins J."/>
            <person name="Podicheti R."/>
            <person name="Zhao M."/>
            <person name="Scheffler B.E."/>
            <person name="Stack J.C."/>
            <person name="Feltus F.A."/>
            <person name="Mustiga G.M."/>
            <person name="Amores F."/>
            <person name="Phillips W."/>
            <person name="Marelli J.P."/>
            <person name="May G.D."/>
            <person name="Shapiro H."/>
            <person name="Ma J."/>
            <person name="Bustamante C.D."/>
            <person name="Schnell R.J."/>
            <person name="Main D."/>
            <person name="Gilbert D."/>
            <person name="Parida L."/>
            <person name="Kuhn D.N."/>
        </authorList>
    </citation>
    <scope>NUCLEOTIDE SEQUENCE [LARGE SCALE GENOMIC DNA]</scope>
    <source>
        <strain evidence="25">cv. Matina 1-6</strain>
    </source>
</reference>
<dbReference type="Pfam" id="PF07714">
    <property type="entry name" value="PK_Tyr_Ser-Thr"/>
    <property type="match status" value="1"/>
</dbReference>
<proteinExistence type="inferred from homology"/>
<evidence type="ECO:0000256" key="10">
    <source>
        <dbReference type="ARBA" id="ARBA00022741"/>
    </source>
</evidence>
<dbReference type="eggNOG" id="ENOG502QVM7">
    <property type="taxonomic scope" value="Eukaryota"/>
</dbReference>
<keyword evidence="12 19" id="KW-0067">ATP-binding</keyword>
<dbReference type="Gene3D" id="3.80.10.10">
    <property type="entry name" value="Ribonuclease Inhibitor"/>
    <property type="match status" value="2"/>
</dbReference>
<evidence type="ECO:0000256" key="12">
    <source>
        <dbReference type="ARBA" id="ARBA00022840"/>
    </source>
</evidence>
<dbReference type="Gramene" id="EOY01502">
    <property type="protein sequence ID" value="EOY01502"/>
    <property type="gene ID" value="TCM_011374"/>
</dbReference>
<dbReference type="GO" id="GO:0005524">
    <property type="term" value="F:ATP binding"/>
    <property type="evidence" value="ECO:0007669"/>
    <property type="project" value="UniProtKB-UniRule"/>
</dbReference>
<keyword evidence="10 19" id="KW-0547">Nucleotide-binding</keyword>
<feature type="compositionally biased region" description="Polar residues" evidence="20">
    <location>
        <begin position="246"/>
        <end position="271"/>
    </location>
</feature>
<feature type="signal peptide" evidence="22">
    <location>
        <begin position="1"/>
        <end position="40"/>
    </location>
</feature>
<dbReference type="PANTHER" id="PTHR47988">
    <property type="entry name" value="SOMATIC EMBRYOGENESIS RECEPTOR KINASE 1"/>
    <property type="match status" value="1"/>
</dbReference>
<dbReference type="InterPro" id="IPR013210">
    <property type="entry name" value="LRR_N_plant-typ"/>
</dbReference>
<dbReference type="Pfam" id="PF12799">
    <property type="entry name" value="LRR_4"/>
    <property type="match status" value="1"/>
</dbReference>
<evidence type="ECO:0000256" key="14">
    <source>
        <dbReference type="ARBA" id="ARBA00023136"/>
    </source>
</evidence>
<dbReference type="FunFam" id="3.30.200.20:FF:000015">
    <property type="entry name" value="Somatic embryogenesis receptor kinase 1"/>
    <property type="match status" value="1"/>
</dbReference>
<evidence type="ECO:0000256" key="8">
    <source>
        <dbReference type="ARBA" id="ARBA00022729"/>
    </source>
</evidence>
<evidence type="ECO:0000256" key="11">
    <source>
        <dbReference type="ARBA" id="ARBA00022777"/>
    </source>
</evidence>
<evidence type="ECO:0000256" key="6">
    <source>
        <dbReference type="ARBA" id="ARBA00022679"/>
    </source>
</evidence>
<dbReference type="Pfam" id="PF13855">
    <property type="entry name" value="LRR_8"/>
    <property type="match status" value="1"/>
</dbReference>
<dbReference type="InParanoid" id="A0A061EAR6"/>
<dbReference type="GO" id="GO:0004674">
    <property type="term" value="F:protein serine/threonine kinase activity"/>
    <property type="evidence" value="ECO:0007669"/>
    <property type="project" value="UniProtKB-KW"/>
</dbReference>
<dbReference type="InterPro" id="IPR001611">
    <property type="entry name" value="Leu-rich_rpt"/>
</dbReference>
<evidence type="ECO:0000313" key="25">
    <source>
        <dbReference type="Proteomes" id="UP000026915"/>
    </source>
</evidence>
<gene>
    <name evidence="24" type="ORF">TCM_011374</name>
</gene>
<comment type="catalytic activity">
    <reaction evidence="18">
        <text>L-seryl-[protein] + ATP = O-phospho-L-seryl-[protein] + ADP + H(+)</text>
        <dbReference type="Rhea" id="RHEA:17989"/>
        <dbReference type="Rhea" id="RHEA-COMP:9863"/>
        <dbReference type="Rhea" id="RHEA-COMP:11604"/>
        <dbReference type="ChEBI" id="CHEBI:15378"/>
        <dbReference type="ChEBI" id="CHEBI:29999"/>
        <dbReference type="ChEBI" id="CHEBI:30616"/>
        <dbReference type="ChEBI" id="CHEBI:83421"/>
        <dbReference type="ChEBI" id="CHEBI:456216"/>
        <dbReference type="EC" id="2.7.11.1"/>
    </reaction>
</comment>
<comment type="catalytic activity">
    <reaction evidence="17">
        <text>L-threonyl-[protein] + ATP = O-phospho-L-threonyl-[protein] + ADP + H(+)</text>
        <dbReference type="Rhea" id="RHEA:46608"/>
        <dbReference type="Rhea" id="RHEA-COMP:11060"/>
        <dbReference type="Rhea" id="RHEA-COMP:11605"/>
        <dbReference type="ChEBI" id="CHEBI:15378"/>
        <dbReference type="ChEBI" id="CHEBI:30013"/>
        <dbReference type="ChEBI" id="CHEBI:30616"/>
        <dbReference type="ChEBI" id="CHEBI:61977"/>
        <dbReference type="ChEBI" id="CHEBI:456216"/>
        <dbReference type="EC" id="2.7.11.1"/>
    </reaction>
</comment>
<evidence type="ECO:0000256" key="3">
    <source>
        <dbReference type="ARBA" id="ARBA00012513"/>
    </source>
</evidence>
<dbReference type="PROSITE" id="PS51450">
    <property type="entry name" value="LRR"/>
    <property type="match status" value="1"/>
</dbReference>
<evidence type="ECO:0000313" key="24">
    <source>
        <dbReference type="EMBL" id="EOY01502.1"/>
    </source>
</evidence>
<dbReference type="InterPro" id="IPR000719">
    <property type="entry name" value="Prot_kinase_dom"/>
</dbReference>
<keyword evidence="16" id="KW-0325">Glycoprotein</keyword>
<dbReference type="GO" id="GO:0007165">
    <property type="term" value="P:signal transduction"/>
    <property type="evidence" value="ECO:0000318"/>
    <property type="project" value="GO_Central"/>
</dbReference>
<keyword evidence="11 24" id="KW-0418">Kinase</keyword>
<keyword evidence="9" id="KW-0677">Repeat</keyword>
<dbReference type="Gene3D" id="3.30.200.20">
    <property type="entry name" value="Phosphorylase Kinase, domain 1"/>
    <property type="match status" value="1"/>
</dbReference>
<dbReference type="InterPro" id="IPR003591">
    <property type="entry name" value="Leu-rich_rpt_typical-subtyp"/>
</dbReference>
<sequence length="926" mass="101665">MHRLKLHFVFCSYTSMGIRGENSVLLCSVALFCLWNSASASPLVAPNGVGYEVLALIGIKRLLVDPHKVLDNWDDSSRDPCSWNMVTCSPDGFVVGLGAPSQNLSGFLSPTIGNLTNIQMVLLQNNHISGDIPSEIGSLSKLETLDLSNNNFAGQIPSTLSHLTSLQYLYEPVRLANNSLSGEIPASLANLTQLHLLDLSFNNLSGDAPTFPAKVFRQLDQNCKPLEANAATYDRTKLGMLDPTGHSGSFSKSKSNPNNTWFSQSDTQELPNPTRSLPASLVPYIQKKLVTFLGAATETMEFRKEKFVLCCVALLCLWSSACGLLSPKGVNFEVQALMGIKNFLVDPHRVLDNWDEAAVDPCSWSMVTCTPDGLVVGLGAPSQNLSGTLAPTIGNLTNLQHVLLQDNNIAGHIPSELGKLPKLNTLDLSSNSFSGQIPSSLSHVKSLQYLRLNNNSLSGPIPSSLANMTQLTFLDLSFNNLSGPMPGFYAKTFNWHSIVGNPLICATGNEQDCSRTRPMPISFPLNNSQSSQPSGRPKSHRIVLAFGSSLGCICLLILGFGLLLWCRQRHKQQIFFDVNEQHREEVCLGNLKRFPFKELQVATNNFSSKNLVGKGGFGNVYKGYLQDGTVVAVKRLKDGNAIGGEIQFQTEVEMISLAVHRNLLRLYGFCMTATERLLVYPYMSNGSVASRLKAKPALDWGTRKRIALGAARGLLYLHEQCDPKIIHRDVKAANILLDDYCEAIVGDFGLAKLLDHRDSHVTTAVRGTVGHIAPEYLSTGQSSEKTDVFGFGILLLELISGLRALEFGKTANQKGAMLDWVRKIHLEKKLEMLVDKDLKNNYDRIELEEMAQVALLCTQYLPSHRPKMSEVVRMLEGDGLAEKWEASQRAEATRSRANEFSSSERYSDLTDDSSLLVQAMELSGPR</sequence>
<evidence type="ECO:0000256" key="21">
    <source>
        <dbReference type="SAM" id="Phobius"/>
    </source>
</evidence>
<evidence type="ECO:0000256" key="5">
    <source>
        <dbReference type="ARBA" id="ARBA00022614"/>
    </source>
</evidence>
<dbReference type="EMBL" id="CM001880">
    <property type="protein sequence ID" value="EOY01502.1"/>
    <property type="molecule type" value="Genomic_DNA"/>
</dbReference>
<protein>
    <recommendedName>
        <fullName evidence="3">non-specific serine/threonine protein kinase</fullName>
        <ecNumber evidence="3">2.7.11.1</ecNumber>
    </recommendedName>
</protein>
<evidence type="ECO:0000256" key="22">
    <source>
        <dbReference type="SAM" id="SignalP"/>
    </source>
</evidence>
<evidence type="ECO:0000256" key="16">
    <source>
        <dbReference type="ARBA" id="ARBA00023180"/>
    </source>
</evidence>
<dbReference type="Pfam" id="PF08263">
    <property type="entry name" value="LRRNT_2"/>
    <property type="match status" value="2"/>
</dbReference>
<keyword evidence="4" id="KW-0723">Serine/threonine-protein kinase</keyword>
<feature type="chain" id="PRO_5001600996" description="non-specific serine/threonine protein kinase" evidence="22">
    <location>
        <begin position="41"/>
        <end position="926"/>
    </location>
</feature>
<keyword evidence="25" id="KW-1185">Reference proteome</keyword>
<dbReference type="InterPro" id="IPR017441">
    <property type="entry name" value="Protein_kinase_ATP_BS"/>
</dbReference>
<dbReference type="Pfam" id="PF00560">
    <property type="entry name" value="LRR_1"/>
    <property type="match status" value="1"/>
</dbReference>
<dbReference type="FunFam" id="1.10.510.10:FF:000016">
    <property type="entry name" value="Somatic embryogenesis receptor-like kinase 1"/>
    <property type="match status" value="1"/>
</dbReference>
<keyword evidence="7 21" id="KW-0812">Transmembrane</keyword>
<comment type="subcellular location">
    <subcellularLocation>
        <location evidence="1">Membrane</location>
        <topology evidence="1">Single-pass type I membrane protein</topology>
    </subcellularLocation>
</comment>
<dbReference type="SUPFAM" id="SSF52047">
    <property type="entry name" value="RNI-like"/>
    <property type="match status" value="1"/>
</dbReference>
<feature type="domain" description="Protein kinase" evidence="23">
    <location>
        <begin position="606"/>
        <end position="861"/>
    </location>
</feature>
<evidence type="ECO:0000256" key="20">
    <source>
        <dbReference type="SAM" id="MobiDB-lite"/>
    </source>
</evidence>
<evidence type="ECO:0000256" key="15">
    <source>
        <dbReference type="ARBA" id="ARBA00023170"/>
    </source>
</evidence>
<evidence type="ECO:0000259" key="23">
    <source>
        <dbReference type="PROSITE" id="PS50011"/>
    </source>
</evidence>
<dbReference type="Gene3D" id="1.10.510.10">
    <property type="entry name" value="Transferase(Phosphotransferase) domain 1"/>
    <property type="match status" value="1"/>
</dbReference>
<organism evidence="24 25">
    <name type="scientific">Theobroma cacao</name>
    <name type="common">Cacao</name>
    <name type="synonym">Cocoa</name>
    <dbReference type="NCBI Taxonomy" id="3641"/>
    <lineage>
        <taxon>Eukaryota</taxon>
        <taxon>Viridiplantae</taxon>
        <taxon>Streptophyta</taxon>
        <taxon>Embryophyta</taxon>
        <taxon>Tracheophyta</taxon>
        <taxon>Spermatophyta</taxon>
        <taxon>Magnoliopsida</taxon>
        <taxon>eudicotyledons</taxon>
        <taxon>Gunneridae</taxon>
        <taxon>Pentapetalae</taxon>
        <taxon>rosids</taxon>
        <taxon>malvids</taxon>
        <taxon>Malvales</taxon>
        <taxon>Malvaceae</taxon>
        <taxon>Byttnerioideae</taxon>
        <taxon>Theobroma</taxon>
    </lineage>
</organism>
<dbReference type="InterPro" id="IPR011009">
    <property type="entry name" value="Kinase-like_dom_sf"/>
</dbReference>
<dbReference type="HOGENOM" id="CLU_000288_92_7_1"/>
<keyword evidence="5" id="KW-0433">Leucine-rich repeat</keyword>
<dbReference type="InterPro" id="IPR008271">
    <property type="entry name" value="Ser/Thr_kinase_AS"/>
</dbReference>
<dbReference type="PROSITE" id="PS00107">
    <property type="entry name" value="PROTEIN_KINASE_ATP"/>
    <property type="match status" value="1"/>
</dbReference>
<comment type="similarity">
    <text evidence="2">Belongs to the protein kinase superfamily. Ser/Thr protein kinase family.</text>
</comment>
<dbReference type="SMR" id="A0A061EAR6"/>
<feature type="region of interest" description="Disordered" evidence="20">
    <location>
        <begin position="244"/>
        <end position="271"/>
    </location>
</feature>
<evidence type="ECO:0000256" key="1">
    <source>
        <dbReference type="ARBA" id="ARBA00004479"/>
    </source>
</evidence>
<feature type="transmembrane region" description="Helical" evidence="21">
    <location>
        <begin position="542"/>
        <end position="565"/>
    </location>
</feature>
<dbReference type="InterPro" id="IPR032675">
    <property type="entry name" value="LRR_dom_sf"/>
</dbReference>
<dbReference type="GO" id="GO:0048638">
    <property type="term" value="P:regulation of developmental growth"/>
    <property type="evidence" value="ECO:0007669"/>
    <property type="project" value="UniProtKB-ARBA"/>
</dbReference>
<dbReference type="SMART" id="SM00369">
    <property type="entry name" value="LRR_TYP"/>
    <property type="match status" value="5"/>
</dbReference>
<keyword evidence="15 24" id="KW-0675">Receptor</keyword>
<evidence type="ECO:0000256" key="4">
    <source>
        <dbReference type="ARBA" id="ARBA00022527"/>
    </source>
</evidence>
<dbReference type="SMART" id="SM00220">
    <property type="entry name" value="S_TKc"/>
    <property type="match status" value="1"/>
</dbReference>
<evidence type="ECO:0000256" key="7">
    <source>
        <dbReference type="ARBA" id="ARBA00022692"/>
    </source>
</evidence>
<keyword evidence="6" id="KW-0808">Transferase</keyword>
<keyword evidence="8 22" id="KW-0732">Signal</keyword>
<dbReference type="PROSITE" id="PS00108">
    <property type="entry name" value="PROTEIN_KINASE_ST"/>
    <property type="match status" value="1"/>
</dbReference>
<dbReference type="GO" id="GO:0005886">
    <property type="term" value="C:plasma membrane"/>
    <property type="evidence" value="ECO:0000318"/>
    <property type="project" value="GO_Central"/>
</dbReference>
<keyword evidence="14 21" id="KW-0472">Membrane</keyword>
<dbReference type="FunCoup" id="A0A061EAR6">
    <property type="interactions" value="1"/>
</dbReference>
<dbReference type="Proteomes" id="UP000026915">
    <property type="component" value="Chromosome 2"/>
</dbReference>
<feature type="binding site" evidence="19">
    <location>
        <position position="634"/>
    </location>
    <ligand>
        <name>ATP</name>
        <dbReference type="ChEBI" id="CHEBI:30616"/>
    </ligand>
</feature>
<evidence type="ECO:0000256" key="13">
    <source>
        <dbReference type="ARBA" id="ARBA00022989"/>
    </source>
</evidence>
<evidence type="ECO:0000256" key="17">
    <source>
        <dbReference type="ARBA" id="ARBA00047899"/>
    </source>
</evidence>
<dbReference type="InterPro" id="IPR001245">
    <property type="entry name" value="Ser-Thr/Tyr_kinase_cat_dom"/>
</dbReference>
<dbReference type="SUPFAM" id="SSF56112">
    <property type="entry name" value="Protein kinase-like (PK-like)"/>
    <property type="match status" value="1"/>
</dbReference>
<dbReference type="EC" id="2.7.11.1" evidence="3"/>
<dbReference type="FunFam" id="3.80.10.10:FF:000021">
    <property type="entry name" value="Putative LRR receptor-like serine/threonine-protein kinase"/>
    <property type="match status" value="1"/>
</dbReference>
<dbReference type="OMA" id="QNCFRTT"/>
<evidence type="ECO:0000256" key="2">
    <source>
        <dbReference type="ARBA" id="ARBA00008684"/>
    </source>
</evidence>
<dbReference type="FunFam" id="3.80.10.10:FF:000627">
    <property type="entry name" value="Probable leucine-rich repeat receptor-like protein kinase At2g33170"/>
    <property type="match status" value="1"/>
</dbReference>
<evidence type="ECO:0000256" key="9">
    <source>
        <dbReference type="ARBA" id="ARBA00022737"/>
    </source>
</evidence>
<dbReference type="STRING" id="3641.A0A061EAR6"/>
<evidence type="ECO:0000256" key="18">
    <source>
        <dbReference type="ARBA" id="ARBA00048679"/>
    </source>
</evidence>